<evidence type="ECO:0000313" key="9">
    <source>
        <dbReference type="Proteomes" id="UP000199512"/>
    </source>
</evidence>
<evidence type="ECO:0000256" key="4">
    <source>
        <dbReference type="ARBA" id="ARBA00022763"/>
    </source>
</evidence>
<dbReference type="PANTHER" id="PTHR11076:SF35">
    <property type="entry name" value="DNA REPAIR PROTEIN HOMOLOG YOBH"/>
    <property type="match status" value="1"/>
</dbReference>
<dbReference type="GO" id="GO:0005829">
    <property type="term" value="C:cytosol"/>
    <property type="evidence" value="ECO:0007669"/>
    <property type="project" value="TreeGrafter"/>
</dbReference>
<dbReference type="GO" id="GO:0003887">
    <property type="term" value="F:DNA-directed DNA polymerase activity"/>
    <property type="evidence" value="ECO:0007669"/>
    <property type="project" value="UniProtKB-KW"/>
</dbReference>
<evidence type="ECO:0000313" key="8">
    <source>
        <dbReference type="EMBL" id="SEN83772.1"/>
    </source>
</evidence>
<sequence>MSEKIYFHVDVNSAYLSWEAARRKKENPESKDLREIASAVSGDPSKRSGIVLAKSQIAKNFGVKTGEAIEISKRKCPQLYVVAADFDLYIEYSQALINLLKEYSPNVYQYSIDEAFMEMTGTERLFGPAKSCADMIRKRIKEELGFTVNIGVGNNMVCAKMAGEFSKPNKTHTLFKDEIESKLWPLPIEELFFVGRKTALKLKNLGFESIGDLANADIDFIRRRFKKHGEVIYRHSNGLDGVEFFKEQVKNKSIGNSTTTANDITDINNANQLILSLCETVCARLRRKDMKAGVVSIEIVDMNFKRISRQKKLSIPSNSVNIIYTEACRLFAENWDRTPIRHIGVTTSQVKDKRVEQLNFFDTLNTKEEKLYKAVDGIREKYGLNSIKRATFVENEINHMEGGLIKKNRENKRKKESDKSFSKGDKNNSV</sequence>
<dbReference type="AlphaFoldDB" id="A0A1H8JST6"/>
<dbReference type="InterPro" id="IPR043128">
    <property type="entry name" value="Rev_trsase/Diguanyl_cyclase"/>
</dbReference>
<reference evidence="8 9" key="1">
    <citation type="submission" date="2016-10" db="EMBL/GenBank/DDBJ databases">
        <authorList>
            <person name="de Groot N.N."/>
        </authorList>
    </citation>
    <scope>NUCLEOTIDE SEQUENCE [LARGE SCALE GENOMIC DNA]</scope>
    <source>
        <strain evidence="8 9">Calf135</strain>
    </source>
</reference>
<dbReference type="Gene3D" id="3.30.70.270">
    <property type="match status" value="1"/>
</dbReference>
<keyword evidence="5" id="KW-0239">DNA-directed DNA polymerase</keyword>
<feature type="domain" description="UmuC" evidence="7">
    <location>
        <begin position="6"/>
        <end position="195"/>
    </location>
</feature>
<dbReference type="GO" id="GO:0006281">
    <property type="term" value="P:DNA repair"/>
    <property type="evidence" value="ECO:0007669"/>
    <property type="project" value="InterPro"/>
</dbReference>
<accession>A0A1H8JST6</accession>
<comment type="similarity">
    <text evidence="1">Belongs to the DNA polymerase type-Y family.</text>
</comment>
<dbReference type="Gene3D" id="3.30.1490.100">
    <property type="entry name" value="DNA polymerase, Y-family, little finger domain"/>
    <property type="match status" value="1"/>
</dbReference>
<dbReference type="PANTHER" id="PTHR11076">
    <property type="entry name" value="DNA REPAIR POLYMERASE UMUC / TRANSFERASE FAMILY MEMBER"/>
    <property type="match status" value="1"/>
</dbReference>
<dbReference type="GO" id="GO:0042276">
    <property type="term" value="P:error-prone translesion synthesis"/>
    <property type="evidence" value="ECO:0007669"/>
    <property type="project" value="TreeGrafter"/>
</dbReference>
<evidence type="ECO:0000256" key="1">
    <source>
        <dbReference type="ARBA" id="ARBA00010945"/>
    </source>
</evidence>
<evidence type="ECO:0000256" key="2">
    <source>
        <dbReference type="ARBA" id="ARBA00022457"/>
    </source>
</evidence>
<keyword evidence="4" id="KW-0227">DNA damage</keyword>
<dbReference type="SUPFAM" id="SSF56672">
    <property type="entry name" value="DNA/RNA polymerases"/>
    <property type="match status" value="1"/>
</dbReference>
<dbReference type="InterPro" id="IPR022880">
    <property type="entry name" value="DNApol_IV"/>
</dbReference>
<keyword evidence="3" id="KW-0548">Nucleotidyltransferase</keyword>
<dbReference type="RefSeq" id="WP_091975989.1">
    <property type="nucleotide sequence ID" value="NZ_FODF01000017.1"/>
</dbReference>
<dbReference type="Gene3D" id="3.40.1170.60">
    <property type="match status" value="1"/>
</dbReference>
<keyword evidence="9" id="KW-1185">Reference proteome</keyword>
<feature type="compositionally biased region" description="Basic and acidic residues" evidence="6">
    <location>
        <begin position="413"/>
        <end position="430"/>
    </location>
</feature>
<evidence type="ECO:0000256" key="5">
    <source>
        <dbReference type="ARBA" id="ARBA00022932"/>
    </source>
</evidence>
<dbReference type="CDD" id="cd03586">
    <property type="entry name" value="PolY_Pol_IV_kappa"/>
    <property type="match status" value="1"/>
</dbReference>
<dbReference type="Pfam" id="PF11799">
    <property type="entry name" value="IMS_C"/>
    <property type="match status" value="1"/>
</dbReference>
<dbReference type="EMBL" id="FODF01000017">
    <property type="protein sequence ID" value="SEN83772.1"/>
    <property type="molecule type" value="Genomic_DNA"/>
</dbReference>
<evidence type="ECO:0000259" key="7">
    <source>
        <dbReference type="PROSITE" id="PS50173"/>
    </source>
</evidence>
<keyword evidence="5" id="KW-0808">Transferase</keyword>
<evidence type="ECO:0000256" key="3">
    <source>
        <dbReference type="ARBA" id="ARBA00022695"/>
    </source>
</evidence>
<dbReference type="InterPro" id="IPR017961">
    <property type="entry name" value="DNA_pol_Y-fam_little_finger"/>
</dbReference>
<dbReference type="PROSITE" id="PS50173">
    <property type="entry name" value="UMUC"/>
    <property type="match status" value="1"/>
</dbReference>
<gene>
    <name evidence="8" type="ORF">SAMN05216454_1176</name>
</gene>
<dbReference type="SUPFAM" id="SSF100879">
    <property type="entry name" value="Lesion bypass DNA polymerase (Y-family), little finger domain"/>
    <property type="match status" value="1"/>
</dbReference>
<feature type="region of interest" description="Disordered" evidence="6">
    <location>
        <begin position="403"/>
        <end position="430"/>
    </location>
</feature>
<dbReference type="InterPro" id="IPR050116">
    <property type="entry name" value="DNA_polymerase-Y"/>
</dbReference>
<dbReference type="OrthoDB" id="9808813at2"/>
<dbReference type="InterPro" id="IPR001126">
    <property type="entry name" value="UmuC"/>
</dbReference>
<dbReference type="Pfam" id="PF00817">
    <property type="entry name" value="IMS"/>
    <property type="match status" value="1"/>
</dbReference>
<dbReference type="Proteomes" id="UP000199512">
    <property type="component" value="Unassembled WGS sequence"/>
</dbReference>
<evidence type="ECO:0000256" key="6">
    <source>
        <dbReference type="SAM" id="MobiDB-lite"/>
    </source>
</evidence>
<proteinExistence type="inferred from homology"/>
<keyword evidence="2" id="KW-0515">Mutator protein</keyword>
<dbReference type="GO" id="GO:0003684">
    <property type="term" value="F:damaged DNA binding"/>
    <property type="evidence" value="ECO:0007669"/>
    <property type="project" value="InterPro"/>
</dbReference>
<dbReference type="Pfam" id="PF11798">
    <property type="entry name" value="IMS_HHH"/>
    <property type="match status" value="1"/>
</dbReference>
<dbReference type="GO" id="GO:0009432">
    <property type="term" value="P:SOS response"/>
    <property type="evidence" value="ECO:0007669"/>
    <property type="project" value="TreeGrafter"/>
</dbReference>
<dbReference type="STRING" id="215200.SAMN05216454_1176"/>
<organism evidence="8 9">
    <name type="scientific">Peptostreptococcus russellii</name>
    <dbReference type="NCBI Taxonomy" id="215200"/>
    <lineage>
        <taxon>Bacteria</taxon>
        <taxon>Bacillati</taxon>
        <taxon>Bacillota</taxon>
        <taxon>Clostridia</taxon>
        <taxon>Peptostreptococcales</taxon>
        <taxon>Peptostreptococcaceae</taxon>
        <taxon>Peptostreptococcus</taxon>
    </lineage>
</organism>
<name>A0A1H8JST6_9FIRM</name>
<dbReference type="InterPro" id="IPR024728">
    <property type="entry name" value="PolY_HhH_motif"/>
</dbReference>
<dbReference type="Gene3D" id="1.10.150.20">
    <property type="entry name" value="5' to 3' exonuclease, C-terminal subdomain"/>
    <property type="match status" value="1"/>
</dbReference>
<dbReference type="InterPro" id="IPR036775">
    <property type="entry name" value="DNA_pol_Y-fam_lit_finger_sf"/>
</dbReference>
<protein>
    <submittedName>
        <fullName evidence="8">DNA polymerase-4</fullName>
    </submittedName>
</protein>
<dbReference type="InterPro" id="IPR043502">
    <property type="entry name" value="DNA/RNA_pol_sf"/>
</dbReference>